<evidence type="ECO:0000313" key="1">
    <source>
        <dbReference type="EMBL" id="PZN83934.1"/>
    </source>
</evidence>
<reference evidence="1 2" key="1">
    <citation type="journal article" date="2018" name="Aquat. Microb. Ecol.">
        <title>Gammaproteobacterial methanotrophs dominate.</title>
        <authorList>
            <person name="Rissanen A.J."/>
            <person name="Saarenheimo J."/>
            <person name="Tiirola M."/>
            <person name="Peura S."/>
            <person name="Aalto S.L."/>
            <person name="Karvinen A."/>
            <person name="Nykanen H."/>
        </authorList>
    </citation>
    <scope>NUCLEOTIDE SEQUENCE [LARGE SCALE GENOMIC DNA]</scope>
    <source>
        <strain evidence="1">AMbin10</strain>
    </source>
</reference>
<organism evidence="1 2">
    <name type="scientific">Candidatus Methylumidiphilus alinenensis</name>
    <dbReference type="NCBI Taxonomy" id="2202197"/>
    <lineage>
        <taxon>Bacteria</taxon>
        <taxon>Pseudomonadati</taxon>
        <taxon>Pseudomonadota</taxon>
        <taxon>Gammaproteobacteria</taxon>
        <taxon>Methylococcales</taxon>
        <taxon>Candidatus Methylumidiphilus</taxon>
    </lineage>
</organism>
<evidence type="ECO:0000313" key="2">
    <source>
        <dbReference type="Proteomes" id="UP000249396"/>
    </source>
</evidence>
<protein>
    <submittedName>
        <fullName evidence="1">Uncharacterized protein</fullName>
    </submittedName>
</protein>
<name>A0A2W4THI6_9GAMM</name>
<sequence>MMAINRVARLAGTAKSSLDGAQRNPGDGVASSRISLCFMVSVHSPLPIAGSAAILAAISAGETPALPGGGERLRFMQATSAIHRETDFHTEWSNDSASAL</sequence>
<dbReference type="AlphaFoldDB" id="A0A2W4THI6"/>
<dbReference type="Proteomes" id="UP000249396">
    <property type="component" value="Unassembled WGS sequence"/>
</dbReference>
<accession>A0A2W4THI6</accession>
<proteinExistence type="predicted"/>
<gene>
    <name evidence="1" type="ORF">DM484_03535</name>
</gene>
<dbReference type="EMBL" id="QJPH01000171">
    <property type="protein sequence ID" value="PZN83934.1"/>
    <property type="molecule type" value="Genomic_DNA"/>
</dbReference>
<comment type="caution">
    <text evidence="1">The sequence shown here is derived from an EMBL/GenBank/DDBJ whole genome shotgun (WGS) entry which is preliminary data.</text>
</comment>